<evidence type="ECO:0000256" key="5">
    <source>
        <dbReference type="ARBA" id="ARBA00022869"/>
    </source>
</evidence>
<dbReference type="Proteomes" id="UP001205998">
    <property type="component" value="Unassembled WGS sequence"/>
</dbReference>
<dbReference type="InterPro" id="IPR019326">
    <property type="entry name" value="NDNF"/>
</dbReference>
<accession>A0AAD5B1C8</accession>
<evidence type="ECO:0000256" key="6">
    <source>
        <dbReference type="ARBA" id="ARBA00023119"/>
    </source>
</evidence>
<evidence type="ECO:0000259" key="8">
    <source>
        <dbReference type="PROSITE" id="PS51403"/>
    </source>
</evidence>
<reference evidence="9" key="1">
    <citation type="submission" date="2018-07" db="EMBL/GenBank/DDBJ databases">
        <title>Comparative genomics of catfishes provides insights into carnivory and benthic adaptation.</title>
        <authorList>
            <person name="Zhang Y."/>
            <person name="Wang D."/>
            <person name="Peng Z."/>
            <person name="Zheng S."/>
            <person name="Shao F."/>
            <person name="Tao W."/>
        </authorList>
    </citation>
    <scope>NUCLEOTIDE SEQUENCE</scope>
    <source>
        <strain evidence="9">Chongqing</strain>
    </source>
</reference>
<evidence type="ECO:0000313" key="9">
    <source>
        <dbReference type="EMBL" id="KAI5625477.1"/>
    </source>
</evidence>
<keyword evidence="6 9" id="KW-0176">Collagen</keyword>
<keyword evidence="10" id="KW-1185">Reference proteome</keyword>
<protein>
    <submittedName>
        <fullName evidence="9">Collagen alpha-5(IV) chain</fullName>
    </submittedName>
</protein>
<dbReference type="PROSITE" id="PS51403">
    <property type="entry name" value="NC1_IV"/>
    <property type="match status" value="1"/>
</dbReference>
<dbReference type="InterPro" id="IPR016187">
    <property type="entry name" value="CTDL_fold"/>
</dbReference>
<dbReference type="GO" id="GO:0005604">
    <property type="term" value="C:basement membrane"/>
    <property type="evidence" value="ECO:0007669"/>
    <property type="project" value="UniProtKB-SubCell"/>
</dbReference>
<feature type="domain" description="Collagen IV NC1" evidence="8">
    <location>
        <begin position="1"/>
        <end position="170"/>
    </location>
</feature>
<dbReference type="AlphaFoldDB" id="A0AAD5B1C8"/>
<dbReference type="EMBL" id="MU551552">
    <property type="protein sequence ID" value="KAI5625477.1"/>
    <property type="molecule type" value="Genomic_DNA"/>
</dbReference>
<comment type="caution">
    <text evidence="9">The sequence shown here is derived from an EMBL/GenBank/DDBJ whole genome shotgun (WGS) entry which is preliminary data.</text>
</comment>
<evidence type="ECO:0000256" key="7">
    <source>
        <dbReference type="ARBA" id="ARBA00023157"/>
    </source>
</evidence>
<comment type="subcellular location">
    <subcellularLocation>
        <location evidence="1">Secreted</location>
        <location evidence="1">Extracellular space</location>
        <location evidence="1">Extracellular matrix</location>
        <location evidence="1">Basement membrane</location>
    </subcellularLocation>
</comment>
<dbReference type="InterPro" id="IPR036954">
    <property type="entry name" value="Collagen_IV_NC_sf"/>
</dbReference>
<dbReference type="Pfam" id="PF01413">
    <property type="entry name" value="C4"/>
    <property type="match status" value="2"/>
</dbReference>
<dbReference type="SUPFAM" id="SSF56436">
    <property type="entry name" value="C-type lectin-like"/>
    <property type="match status" value="2"/>
</dbReference>
<dbReference type="PANTHER" id="PTHR14619:SF7">
    <property type="match status" value="1"/>
</dbReference>
<proteinExistence type="predicted"/>
<evidence type="ECO:0000256" key="2">
    <source>
        <dbReference type="ARBA" id="ARBA00022525"/>
    </source>
</evidence>
<keyword evidence="5" id="KW-0084">Basement membrane</keyword>
<keyword evidence="4" id="KW-0677">Repeat</keyword>
<evidence type="ECO:0000256" key="1">
    <source>
        <dbReference type="ARBA" id="ARBA00004302"/>
    </source>
</evidence>
<keyword evidence="3" id="KW-0272">Extracellular matrix</keyword>
<organism evidence="9 10">
    <name type="scientific">Silurus asotus</name>
    <name type="common">Amur catfish</name>
    <name type="synonym">Parasilurus asotus</name>
    <dbReference type="NCBI Taxonomy" id="30991"/>
    <lineage>
        <taxon>Eukaryota</taxon>
        <taxon>Metazoa</taxon>
        <taxon>Chordata</taxon>
        <taxon>Craniata</taxon>
        <taxon>Vertebrata</taxon>
        <taxon>Euteleostomi</taxon>
        <taxon>Actinopterygii</taxon>
        <taxon>Neopterygii</taxon>
        <taxon>Teleostei</taxon>
        <taxon>Ostariophysi</taxon>
        <taxon>Siluriformes</taxon>
        <taxon>Siluridae</taxon>
        <taxon>Silurus</taxon>
    </lineage>
</organism>
<dbReference type="PANTHER" id="PTHR14619">
    <property type="entry name" value="NEURON-DERIVED NEUROTROPHIC FACTOR"/>
    <property type="match status" value="1"/>
</dbReference>
<evidence type="ECO:0000256" key="3">
    <source>
        <dbReference type="ARBA" id="ARBA00022530"/>
    </source>
</evidence>
<sequence length="170" mass="18761">MPFLFCNSNNTCHYASRNDYSYWLSTDTLMPSNLPVVSGDSLEQYVSRCSVCDAPGNVIALHSQSRIVPPCPVGWKSLWEGYSFVMQTSVGSEGSGQPLSSPGSCLENFQKIPFIECHGRGTCNYYSDAYSYWMAALDPSEMFSKPSPQSKIDPPSIIGRCQHVGMFVLS</sequence>
<dbReference type="GO" id="GO:0005201">
    <property type="term" value="F:extracellular matrix structural constituent"/>
    <property type="evidence" value="ECO:0007669"/>
    <property type="project" value="InterPro"/>
</dbReference>
<evidence type="ECO:0000313" key="10">
    <source>
        <dbReference type="Proteomes" id="UP001205998"/>
    </source>
</evidence>
<gene>
    <name evidence="9" type="ORF">C0J50_15023</name>
</gene>
<dbReference type="SMART" id="SM00111">
    <property type="entry name" value="C4"/>
    <property type="match status" value="2"/>
</dbReference>
<keyword evidence="2" id="KW-0964">Secreted</keyword>
<dbReference type="Gene3D" id="2.170.240.10">
    <property type="entry name" value="Collagen IV, non-collagenous"/>
    <property type="match status" value="1"/>
</dbReference>
<dbReference type="InterPro" id="IPR001442">
    <property type="entry name" value="Collagen_IV_NC"/>
</dbReference>
<name>A0AAD5B1C8_SILAS</name>
<keyword evidence="7" id="KW-1015">Disulfide bond</keyword>
<evidence type="ECO:0000256" key="4">
    <source>
        <dbReference type="ARBA" id="ARBA00022737"/>
    </source>
</evidence>
<dbReference type="GO" id="GO:0005581">
    <property type="term" value="C:collagen trimer"/>
    <property type="evidence" value="ECO:0007669"/>
    <property type="project" value="UniProtKB-KW"/>
</dbReference>